<dbReference type="EMBL" id="ATBP01000050">
    <property type="protein sequence ID" value="ETR73591.1"/>
    <property type="molecule type" value="Genomic_DNA"/>
</dbReference>
<protein>
    <submittedName>
        <fullName evidence="1">Uncharacterized protein</fullName>
    </submittedName>
</protein>
<organism evidence="1 2">
    <name type="scientific">Candidatus Magnetoglobus multicellularis str. Araruama</name>
    <dbReference type="NCBI Taxonomy" id="890399"/>
    <lineage>
        <taxon>Bacteria</taxon>
        <taxon>Pseudomonadati</taxon>
        <taxon>Thermodesulfobacteriota</taxon>
        <taxon>Desulfobacteria</taxon>
        <taxon>Desulfobacterales</taxon>
        <taxon>Desulfobacteraceae</taxon>
        <taxon>Candidatus Magnetoglobus</taxon>
    </lineage>
</organism>
<evidence type="ECO:0000313" key="2">
    <source>
        <dbReference type="Proteomes" id="UP000189670"/>
    </source>
</evidence>
<comment type="caution">
    <text evidence="1">The sequence shown here is derived from an EMBL/GenBank/DDBJ whole genome shotgun (WGS) entry which is preliminary data.</text>
</comment>
<dbReference type="Proteomes" id="UP000189670">
    <property type="component" value="Unassembled WGS sequence"/>
</dbReference>
<accession>A0A1V1PFC9</accession>
<evidence type="ECO:0000313" key="1">
    <source>
        <dbReference type="EMBL" id="ETR73591.1"/>
    </source>
</evidence>
<sequence length="85" mass="10116">MPVIYETAAQVSENGYLNLVINDLPFERGTNFIVKLIPQLNFDEAVFKRKMQSFINRCEKNNPFKKMSKQNVIEELRRQREEMYA</sequence>
<proteinExistence type="predicted"/>
<gene>
    <name evidence="1" type="ORF">OMM_06846</name>
</gene>
<name>A0A1V1PFC9_9BACT</name>
<dbReference type="AlphaFoldDB" id="A0A1V1PFC9"/>
<reference evidence="2" key="1">
    <citation type="submission" date="2012-11" db="EMBL/GenBank/DDBJ databases">
        <authorList>
            <person name="Lucero-Rivera Y.E."/>
            <person name="Tovar-Ramirez D."/>
        </authorList>
    </citation>
    <scope>NUCLEOTIDE SEQUENCE [LARGE SCALE GENOMIC DNA]</scope>
    <source>
        <strain evidence="2">Araruama</strain>
    </source>
</reference>